<evidence type="ECO:0000256" key="7">
    <source>
        <dbReference type="HAMAP-Rule" id="MF_00147"/>
    </source>
</evidence>
<sequence length="251" mass="28336">MKNKIITANWKSNGDTNSLHNLLIPIIDFIKKKESMLKLIVVPPFVYLNQVHNIIINTNIMLGAQNVDIHSNGAFTGEISVDMLKDVHVCYVIIGHSERKIYHKESDLLISKKIQIVQNAKLIPIFCIGETEQDYKNGITNQICQKQIDSVFNVIGEKAFNNMIIAYEPVWAIGSGRTPSIDFIQDTCGHITDYILNIQNVKKKSFFIQYGGSVNESNIEKLSKVIEIDGFLIGSASLFISRFLKILTKYS</sequence>
<feature type="binding site" evidence="7">
    <location>
        <position position="174"/>
    </location>
    <ligand>
        <name>substrate</name>
    </ligand>
</feature>
<dbReference type="InterPro" id="IPR035990">
    <property type="entry name" value="TIM_sf"/>
</dbReference>
<dbReference type="CDD" id="cd00311">
    <property type="entry name" value="TIM"/>
    <property type="match status" value="1"/>
</dbReference>
<dbReference type="Gene3D" id="3.20.20.70">
    <property type="entry name" value="Aldolase class I"/>
    <property type="match status" value="1"/>
</dbReference>
<comment type="subunit">
    <text evidence="7 8">Homodimer.</text>
</comment>
<dbReference type="Pfam" id="PF00121">
    <property type="entry name" value="TIM"/>
    <property type="match status" value="1"/>
</dbReference>
<comment type="pathway">
    <text evidence="1">Carbohydrate metabolism; erythritol degradation.</text>
</comment>
<evidence type="ECO:0000256" key="8">
    <source>
        <dbReference type="RuleBase" id="RU363013"/>
    </source>
</evidence>
<feature type="binding site" evidence="7">
    <location>
        <position position="213"/>
    </location>
    <ligand>
        <name>substrate</name>
    </ligand>
</feature>
<dbReference type="GO" id="GO:0006094">
    <property type="term" value="P:gluconeogenesis"/>
    <property type="evidence" value="ECO:0007669"/>
    <property type="project" value="UniProtKB-UniRule"/>
</dbReference>
<dbReference type="InterPro" id="IPR013785">
    <property type="entry name" value="Aldolase_TIM"/>
</dbReference>
<keyword evidence="10" id="KW-1185">Reference proteome</keyword>
<evidence type="ECO:0000256" key="2">
    <source>
        <dbReference type="ARBA" id="ARBA00007422"/>
    </source>
</evidence>
<feature type="binding site" evidence="7">
    <location>
        <begin position="9"/>
        <end position="11"/>
    </location>
    <ligand>
        <name>substrate</name>
    </ligand>
</feature>
<dbReference type="Proteomes" id="UP000077654">
    <property type="component" value="Chromosome"/>
</dbReference>
<dbReference type="GO" id="GO:0004807">
    <property type="term" value="F:triose-phosphate isomerase activity"/>
    <property type="evidence" value="ECO:0007669"/>
    <property type="project" value="UniProtKB-UniRule"/>
</dbReference>
<protein>
    <recommendedName>
        <fullName evidence="7 8">Triosephosphate isomerase</fullName>
        <shortName evidence="7">TIM</shortName>
        <shortName evidence="7">TPI</shortName>
        <ecNumber evidence="7 8">5.3.1.1</ecNumber>
    </recommendedName>
    <alternativeName>
        <fullName evidence="7">Triose-phosphate isomerase</fullName>
    </alternativeName>
</protein>
<feature type="active site" description="Proton acceptor" evidence="7">
    <location>
        <position position="168"/>
    </location>
</feature>
<dbReference type="UniPathway" id="UPA00109">
    <property type="reaction ID" value="UER00189"/>
</dbReference>
<dbReference type="NCBIfam" id="TIGR00419">
    <property type="entry name" value="tim"/>
    <property type="match status" value="1"/>
</dbReference>
<dbReference type="GO" id="GO:0046166">
    <property type="term" value="P:glyceraldehyde-3-phosphate biosynthetic process"/>
    <property type="evidence" value="ECO:0007669"/>
    <property type="project" value="TreeGrafter"/>
</dbReference>
<feature type="active site" description="Electrophile" evidence="7">
    <location>
        <position position="96"/>
    </location>
</feature>
<dbReference type="OrthoDB" id="9809429at2"/>
<dbReference type="PROSITE" id="PS00171">
    <property type="entry name" value="TIM_1"/>
    <property type="match status" value="1"/>
</dbReference>
<dbReference type="AlphaFoldDB" id="A0A172WDL7"/>
<dbReference type="HAMAP" id="MF_00147_B">
    <property type="entry name" value="TIM_B"/>
    <property type="match status" value="1"/>
</dbReference>
<dbReference type="PANTHER" id="PTHR21139:SF42">
    <property type="entry name" value="TRIOSEPHOSPHATE ISOMERASE"/>
    <property type="match status" value="1"/>
</dbReference>
<comment type="similarity">
    <text evidence="2 7 8">Belongs to the triosephosphate isomerase family.</text>
</comment>
<evidence type="ECO:0000256" key="3">
    <source>
        <dbReference type="ARBA" id="ARBA00022432"/>
    </source>
</evidence>
<dbReference type="RefSeq" id="WP_075474184.1">
    <property type="nucleotide sequence ID" value="NZ_CP011299.1"/>
</dbReference>
<dbReference type="EC" id="5.3.1.1" evidence="7 8"/>
<comment type="pathway">
    <text evidence="7 8">Carbohydrate biosynthesis; gluconeogenesis.</text>
</comment>
<reference evidence="9 10" key="1">
    <citation type="submission" date="2015-04" db="EMBL/GenBank/DDBJ databases">
        <title>Buchnera aphidicola assembly.</title>
        <authorList>
            <person name="Zhang Y."/>
        </authorList>
    </citation>
    <scope>NUCLEOTIDE SEQUENCE [LARGE SCALE GENOMIC DNA]</scope>
    <source>
        <strain evidence="9 10">SC</strain>
    </source>
</reference>
<dbReference type="PATRIC" id="fig|118110.3.peg.287"/>
<gene>
    <name evidence="7" type="primary">tpiA</name>
    <name evidence="9" type="ORF">XW81_01425</name>
</gene>
<keyword evidence="4 7" id="KW-0963">Cytoplasm</keyword>
<dbReference type="GO" id="GO:0005829">
    <property type="term" value="C:cytosol"/>
    <property type="evidence" value="ECO:0007669"/>
    <property type="project" value="TreeGrafter"/>
</dbReference>
<dbReference type="GO" id="GO:0019563">
    <property type="term" value="P:glycerol catabolic process"/>
    <property type="evidence" value="ECO:0007669"/>
    <property type="project" value="TreeGrafter"/>
</dbReference>
<dbReference type="PROSITE" id="PS51440">
    <property type="entry name" value="TIM_2"/>
    <property type="match status" value="1"/>
</dbReference>
<dbReference type="SUPFAM" id="SSF51351">
    <property type="entry name" value="Triosephosphate isomerase (TIM)"/>
    <property type="match status" value="1"/>
</dbReference>
<evidence type="ECO:0000256" key="5">
    <source>
        <dbReference type="ARBA" id="ARBA00023152"/>
    </source>
</evidence>
<comment type="subcellular location">
    <subcellularLocation>
        <location evidence="7 8">Cytoplasm</location>
    </subcellularLocation>
</comment>
<keyword evidence="3 7" id="KW-0312">Gluconeogenesis</keyword>
<name>A0A172WDL7_BUCSC</name>
<dbReference type="STRING" id="118110.XW81_01425"/>
<accession>A0A172WDL7</accession>
<dbReference type="EMBL" id="CP011299">
    <property type="protein sequence ID" value="ANF17064.1"/>
    <property type="molecule type" value="Genomic_DNA"/>
</dbReference>
<evidence type="ECO:0000313" key="10">
    <source>
        <dbReference type="Proteomes" id="UP000077654"/>
    </source>
</evidence>
<comment type="function">
    <text evidence="7">Involved in the gluconeogenesis. Catalyzes stereospecifically the conversion of dihydroxyacetone phosphate (DHAP) to D-glyceraldehyde-3-phosphate (G3P).</text>
</comment>
<evidence type="ECO:0000256" key="1">
    <source>
        <dbReference type="ARBA" id="ARBA00004939"/>
    </source>
</evidence>
<keyword evidence="6 7" id="KW-0413">Isomerase</keyword>
<dbReference type="InterPro" id="IPR000652">
    <property type="entry name" value="Triosephosphate_isomerase"/>
</dbReference>
<keyword evidence="5 7" id="KW-0324">Glycolysis</keyword>
<dbReference type="InterPro" id="IPR020861">
    <property type="entry name" value="Triosephosphate_isomerase_AS"/>
</dbReference>
<comment type="catalytic activity">
    <reaction evidence="7 8">
        <text>D-glyceraldehyde 3-phosphate = dihydroxyacetone phosphate</text>
        <dbReference type="Rhea" id="RHEA:18585"/>
        <dbReference type="ChEBI" id="CHEBI:57642"/>
        <dbReference type="ChEBI" id="CHEBI:59776"/>
        <dbReference type="EC" id="5.3.1.1"/>
    </reaction>
</comment>
<evidence type="ECO:0000256" key="4">
    <source>
        <dbReference type="ARBA" id="ARBA00022490"/>
    </source>
</evidence>
<evidence type="ECO:0000256" key="6">
    <source>
        <dbReference type="ARBA" id="ARBA00023235"/>
    </source>
</evidence>
<dbReference type="InterPro" id="IPR022896">
    <property type="entry name" value="TrioseP_Isoase_bac/euk"/>
</dbReference>
<comment type="caution">
    <text evidence="7">Lacks conserved residue(s) required for the propagation of feature annotation.</text>
</comment>
<dbReference type="UniPathway" id="UPA00138"/>
<comment type="pathway">
    <text evidence="7 8">Carbohydrate degradation; glycolysis; D-glyceraldehyde 3-phosphate from glycerone phosphate: step 1/1.</text>
</comment>
<organism evidence="9 10">
    <name type="scientific">Buchnera aphidicola subsp. Schlechtendalia chinensis</name>
    <dbReference type="NCBI Taxonomy" id="118110"/>
    <lineage>
        <taxon>Bacteria</taxon>
        <taxon>Pseudomonadati</taxon>
        <taxon>Pseudomonadota</taxon>
        <taxon>Gammaproteobacteria</taxon>
        <taxon>Enterobacterales</taxon>
        <taxon>Erwiniaceae</taxon>
        <taxon>Buchnera</taxon>
    </lineage>
</organism>
<proteinExistence type="inferred from homology"/>
<dbReference type="PANTHER" id="PTHR21139">
    <property type="entry name" value="TRIOSEPHOSPHATE ISOMERASE"/>
    <property type="match status" value="1"/>
</dbReference>
<evidence type="ECO:0000313" key="9">
    <source>
        <dbReference type="EMBL" id="ANF17064.1"/>
    </source>
</evidence>
<dbReference type="GO" id="GO:0006096">
    <property type="term" value="P:glycolytic process"/>
    <property type="evidence" value="ECO:0007669"/>
    <property type="project" value="UniProtKB-UniRule"/>
</dbReference>